<protein>
    <submittedName>
        <fullName evidence="8">Cytochrome c biogenesis protein ResB</fullName>
    </submittedName>
</protein>
<keyword evidence="3" id="KW-0201">Cytochrome c-type biogenesis</keyword>
<dbReference type="GO" id="GO:0017004">
    <property type="term" value="P:cytochrome complex assembly"/>
    <property type="evidence" value="ECO:0007669"/>
    <property type="project" value="UniProtKB-KW"/>
</dbReference>
<evidence type="ECO:0000313" key="9">
    <source>
        <dbReference type="Proteomes" id="UP000308917"/>
    </source>
</evidence>
<evidence type="ECO:0000256" key="2">
    <source>
        <dbReference type="ARBA" id="ARBA00022692"/>
    </source>
</evidence>
<evidence type="ECO:0000256" key="4">
    <source>
        <dbReference type="ARBA" id="ARBA00022989"/>
    </source>
</evidence>
<dbReference type="Proteomes" id="UP000308917">
    <property type="component" value="Unassembled WGS sequence"/>
</dbReference>
<name>A0A4S8FBS0_9BURK</name>
<dbReference type="InterPro" id="IPR023494">
    <property type="entry name" value="Cyt_c_bgen_Ccs1/CcsB/ResB"/>
</dbReference>
<proteinExistence type="predicted"/>
<evidence type="ECO:0000313" key="8">
    <source>
        <dbReference type="EMBL" id="THU04461.1"/>
    </source>
</evidence>
<keyword evidence="2 6" id="KW-0812">Transmembrane</keyword>
<dbReference type="InterPro" id="IPR007816">
    <property type="entry name" value="ResB-like_domain"/>
</dbReference>
<feature type="transmembrane region" description="Helical" evidence="6">
    <location>
        <begin position="40"/>
        <end position="60"/>
    </location>
</feature>
<dbReference type="EMBL" id="STFG01000002">
    <property type="protein sequence ID" value="THU04461.1"/>
    <property type="molecule type" value="Genomic_DNA"/>
</dbReference>
<reference evidence="8 9" key="1">
    <citation type="journal article" date="2015" name="Antonie Van Leeuwenhoek">
        <title>Lampropedia puyangensis sp. nov., isolated from symptomatic bark of Populus ? euramericana canker and emended description of Lampropedia hyalina (Ehrenberg 1832) Lee et al. 2004.</title>
        <authorList>
            <person name="Li Y."/>
            <person name="Wang T."/>
            <person name="Piao C.G."/>
            <person name="Wang L.F."/>
            <person name="Tian G.Z."/>
            <person name="Zhu T.H."/>
            <person name="Guo M.W."/>
        </authorList>
    </citation>
    <scope>NUCLEOTIDE SEQUENCE [LARGE SCALE GENOMIC DNA]</scope>
    <source>
        <strain evidence="8 9">2-bin</strain>
    </source>
</reference>
<accession>A0A4S8FBS0</accession>
<keyword evidence="5 6" id="KW-0472">Membrane</keyword>
<comment type="subcellular location">
    <subcellularLocation>
        <location evidence="1">Membrane</location>
        <topology evidence="1">Multi-pass membrane protein</topology>
    </subcellularLocation>
</comment>
<dbReference type="Pfam" id="PF05140">
    <property type="entry name" value="ResB"/>
    <property type="match status" value="1"/>
</dbReference>
<evidence type="ECO:0000256" key="3">
    <source>
        <dbReference type="ARBA" id="ARBA00022748"/>
    </source>
</evidence>
<feature type="domain" description="ResB-like" evidence="7">
    <location>
        <begin position="40"/>
        <end position="714"/>
    </location>
</feature>
<feature type="transmembrane region" description="Helical" evidence="6">
    <location>
        <begin position="655"/>
        <end position="674"/>
    </location>
</feature>
<dbReference type="AlphaFoldDB" id="A0A4S8FBS0"/>
<organism evidence="8 9">
    <name type="scientific">Lampropedia puyangensis</name>
    <dbReference type="NCBI Taxonomy" id="1330072"/>
    <lineage>
        <taxon>Bacteria</taxon>
        <taxon>Pseudomonadati</taxon>
        <taxon>Pseudomonadota</taxon>
        <taxon>Betaproteobacteria</taxon>
        <taxon>Burkholderiales</taxon>
        <taxon>Comamonadaceae</taxon>
        <taxon>Lampropedia</taxon>
    </lineage>
</organism>
<dbReference type="GO" id="GO:0016020">
    <property type="term" value="C:membrane"/>
    <property type="evidence" value="ECO:0007669"/>
    <property type="project" value="UniProtKB-SubCell"/>
</dbReference>
<evidence type="ECO:0000256" key="6">
    <source>
        <dbReference type="SAM" id="Phobius"/>
    </source>
</evidence>
<sequence length="730" mass="80726">MRHFNVPSLTADFPMAAGSIDQHHHWRAHLRRSYRLLSSMPFAIALLCVLALASVIGTVVPQHAPAAQYLADFGPLWASIFALLQLHAIYSAWWFMLILAFLTLSTALCVLRNAPKFIAGMRRYQEHIRISSLKAMPWHVHAQHSHPEPPQQLATQWAQQLQNAGWRVRLQERRSKHTGTQDVFTGWLVAAKRGTGHRWGYIASHSAIVLIGLGGLIDSDFWLRMQAQWSNIAPAASFEALMQTPQAHRLSGNTLAYRGNVLVREGTRASDAIVQTANGYWLQPLPFEIELRQFQREQYATGAAKMFTSVVRIHDQDHAQADDGLIAVNAPLHTHGLSIYQSGFGDSGSPVQLQPVPLIASSHNAPATNPQPLLPAPLHAKVGQQLEMPSPAEARLEIVGIEEAAIQDVRQVDLTAVNSARPALGSSMLYRIRDAAGQAVEFQNYTHAITLDDGVPVYLFGARTAAQEAMVFWRLPQDADGGLQDFVRLLHAMQNPAMRAAAAAHYAQGDLPHAPLATQTQLAQSSQQVLDLFVSAWPTTPQVAPASTSAHAATGLEILSQFIETHVPTHEQTQAANMMRRVLTNTLLELLQQARALAHLPARDPQSPQTQAFMQAAVASLNDMVLYPATVFYTLRNFTPVYTSVLLVSKAPGRYLVYPGCVLLVVGLFIMLFVRERRLWVWIHALPTQANMDTHQVTIAMSSNRPQRENSREFTALTTLLLGTQRTFDS</sequence>
<evidence type="ECO:0000256" key="5">
    <source>
        <dbReference type="ARBA" id="ARBA00023136"/>
    </source>
</evidence>
<evidence type="ECO:0000259" key="7">
    <source>
        <dbReference type="Pfam" id="PF05140"/>
    </source>
</evidence>
<keyword evidence="4 6" id="KW-1133">Transmembrane helix</keyword>
<dbReference type="PANTHER" id="PTHR31566">
    <property type="entry name" value="CYTOCHROME C BIOGENESIS PROTEIN CCS1, CHLOROPLASTIC"/>
    <property type="match status" value="1"/>
</dbReference>
<gene>
    <name evidence="8" type="ORF">E9531_03465</name>
</gene>
<feature type="transmembrane region" description="Helical" evidence="6">
    <location>
        <begin position="92"/>
        <end position="114"/>
    </location>
</feature>
<evidence type="ECO:0000256" key="1">
    <source>
        <dbReference type="ARBA" id="ARBA00004141"/>
    </source>
</evidence>
<keyword evidence="9" id="KW-1185">Reference proteome</keyword>
<comment type="caution">
    <text evidence="8">The sequence shown here is derived from an EMBL/GenBank/DDBJ whole genome shotgun (WGS) entry which is preliminary data.</text>
</comment>
<dbReference type="PANTHER" id="PTHR31566:SF0">
    <property type="entry name" value="CYTOCHROME C BIOGENESIS PROTEIN CCS1, CHLOROPLASTIC"/>
    <property type="match status" value="1"/>
</dbReference>